<dbReference type="Gene3D" id="2.130.10.10">
    <property type="entry name" value="YVTN repeat-like/Quinoprotein amine dehydrogenase"/>
    <property type="match status" value="1"/>
</dbReference>
<dbReference type="PROSITE" id="PS50082">
    <property type="entry name" value="WD_REPEATS_2"/>
    <property type="match status" value="2"/>
</dbReference>
<feature type="compositionally biased region" description="Polar residues" evidence="4">
    <location>
        <begin position="45"/>
        <end position="64"/>
    </location>
</feature>
<evidence type="ECO:0000256" key="3">
    <source>
        <dbReference type="PROSITE-ProRule" id="PRU00221"/>
    </source>
</evidence>
<dbReference type="InterPro" id="IPR001680">
    <property type="entry name" value="WD40_rpt"/>
</dbReference>
<sequence length="530" mass="59012">MDPFHTTKRNSVSFGGTTTYPSNTFEYSPMDTLQYDAPGHDNNDDVSNTYDSYNNTPNSANNHSAFYANRSPMYSPLDHSRNNNNGNNNSGNNNKNTNNSNYILPPSFSALYSPPSLQHQSRAYNIASNNATTNANNSLLASPGNAVCEWESTAPLYAMDWSMDDLICLGSYKEDSRNRLQVIRSTDQLTWDKVSECATTYPVSKVQWLPNNLRPRQLATSSDSLRIWSLSDSDGSLQEQINLSLCKYNKQHSHSMDPNSIESTNKILGGLPPITSFDWNTIETNLIISCSIDTTCIVWDLNSSNFVKTQLIAHDSEVYDVRFVTQSTQIFASCGGDGSVRVFDLRSLAHSTIIYEPPTNIEHPNLDDPTLHNNALLRLEPSPSDPNILATFACDSNSIMILDMRNPESAVLTLEGHSGSINQIKWHPTKRNILMTCGDDCQVLCWDLNKYLSTGSPTSTTSSTSGSHSMLNKSSDGQDIDMSEDNKKFDTPSFYYSNDTAEVNNITWRPDNGNWLGTVSGKMFKNIRVY</sequence>
<gene>
    <name evidence="5" type="ORF">C6P45_003922</name>
</gene>
<evidence type="ECO:0000256" key="2">
    <source>
        <dbReference type="ARBA" id="ARBA00022737"/>
    </source>
</evidence>
<evidence type="ECO:0000256" key="1">
    <source>
        <dbReference type="ARBA" id="ARBA00022574"/>
    </source>
</evidence>
<dbReference type="SMART" id="SM00320">
    <property type="entry name" value="WD40"/>
    <property type="match status" value="4"/>
</dbReference>
<feature type="compositionally biased region" description="Low complexity" evidence="4">
    <location>
        <begin position="456"/>
        <end position="469"/>
    </location>
</feature>
<dbReference type="InterPro" id="IPR015943">
    <property type="entry name" value="WD40/YVTN_repeat-like_dom_sf"/>
</dbReference>
<protein>
    <submittedName>
        <fullName evidence="5">Uncharacterized protein</fullName>
    </submittedName>
</protein>
<keyword evidence="6" id="KW-1185">Reference proteome</keyword>
<dbReference type="Pfam" id="PF00400">
    <property type="entry name" value="WD40"/>
    <property type="match status" value="2"/>
</dbReference>
<organism evidence="5 6">
    <name type="scientific">Maudiozyma exigua</name>
    <name type="common">Yeast</name>
    <name type="synonym">Kazachstania exigua</name>
    <dbReference type="NCBI Taxonomy" id="34358"/>
    <lineage>
        <taxon>Eukaryota</taxon>
        <taxon>Fungi</taxon>
        <taxon>Dikarya</taxon>
        <taxon>Ascomycota</taxon>
        <taxon>Saccharomycotina</taxon>
        <taxon>Saccharomycetes</taxon>
        <taxon>Saccharomycetales</taxon>
        <taxon>Saccharomycetaceae</taxon>
        <taxon>Maudiozyma</taxon>
    </lineage>
</organism>
<dbReference type="OrthoDB" id="1284551at2759"/>
<feature type="region of interest" description="Disordered" evidence="4">
    <location>
        <begin position="456"/>
        <end position="483"/>
    </location>
</feature>
<dbReference type="SUPFAM" id="SSF50978">
    <property type="entry name" value="WD40 repeat-like"/>
    <property type="match status" value="1"/>
</dbReference>
<evidence type="ECO:0000256" key="4">
    <source>
        <dbReference type="SAM" id="MobiDB-lite"/>
    </source>
</evidence>
<feature type="region of interest" description="Disordered" evidence="4">
    <location>
        <begin position="1"/>
        <end position="22"/>
    </location>
</feature>
<dbReference type="PANTHER" id="PTHR19919">
    <property type="entry name" value="WD REPEAT CONTAINING PROTEIN"/>
    <property type="match status" value="1"/>
</dbReference>
<feature type="repeat" description="WD" evidence="3">
    <location>
        <begin position="414"/>
        <end position="449"/>
    </location>
</feature>
<feature type="repeat" description="WD" evidence="3">
    <location>
        <begin position="311"/>
        <end position="347"/>
    </location>
</feature>
<dbReference type="InterPro" id="IPR045159">
    <property type="entry name" value="DCAF7-like"/>
</dbReference>
<feature type="region of interest" description="Disordered" evidence="4">
    <location>
        <begin position="37"/>
        <end position="101"/>
    </location>
</feature>
<accession>A0A9P6WBS2</accession>
<dbReference type="Proteomes" id="UP000750334">
    <property type="component" value="Unassembled WGS sequence"/>
</dbReference>
<dbReference type="PROSITE" id="PS50294">
    <property type="entry name" value="WD_REPEATS_REGION"/>
    <property type="match status" value="1"/>
</dbReference>
<reference evidence="5 6" key="1">
    <citation type="submission" date="2020-11" db="EMBL/GenBank/DDBJ databases">
        <title>Kefir isolates.</title>
        <authorList>
            <person name="Marcisauskas S."/>
            <person name="Kim Y."/>
            <person name="Blasche S."/>
        </authorList>
    </citation>
    <scope>NUCLEOTIDE SEQUENCE [LARGE SCALE GENOMIC DNA]</scope>
    <source>
        <strain evidence="5 6">OG2</strain>
    </source>
</reference>
<dbReference type="InterPro" id="IPR036322">
    <property type="entry name" value="WD40_repeat_dom_sf"/>
</dbReference>
<dbReference type="EMBL" id="PUHR01000045">
    <property type="protein sequence ID" value="KAG0669271.1"/>
    <property type="molecule type" value="Genomic_DNA"/>
</dbReference>
<proteinExistence type="predicted"/>
<feature type="compositionally biased region" description="Polar residues" evidence="4">
    <location>
        <begin position="9"/>
        <end position="22"/>
    </location>
</feature>
<keyword evidence="2" id="KW-0677">Repeat</keyword>
<evidence type="ECO:0000313" key="5">
    <source>
        <dbReference type="EMBL" id="KAG0669271.1"/>
    </source>
</evidence>
<name>A0A9P6WBS2_MAUEX</name>
<keyword evidence="1 3" id="KW-0853">WD repeat</keyword>
<comment type="caution">
    <text evidence="5">The sequence shown here is derived from an EMBL/GenBank/DDBJ whole genome shotgun (WGS) entry which is preliminary data.</text>
</comment>
<dbReference type="AlphaFoldDB" id="A0A9P6WBS2"/>
<evidence type="ECO:0000313" key="6">
    <source>
        <dbReference type="Proteomes" id="UP000750334"/>
    </source>
</evidence>
<feature type="compositionally biased region" description="Low complexity" evidence="4">
    <location>
        <begin position="82"/>
        <end position="101"/>
    </location>
</feature>